<protein>
    <submittedName>
        <fullName evidence="1">Uncharacterized protein</fullName>
    </submittedName>
</protein>
<sequence length="111" mass="12755">MGIGLGSLVYLFGILRCLGACYYERGFLTDNIKDRHPFAFVPFSAGSRNCIGQRFALLEEKTVLGWILRNFHVKSLLRRDQLRTKAELILRQAKPVKMLLTPRTKKETNNN</sequence>
<dbReference type="EMBL" id="CAVMJV010000056">
    <property type="protein sequence ID" value="CAK5085186.1"/>
    <property type="molecule type" value="Genomic_DNA"/>
</dbReference>
<evidence type="ECO:0000313" key="1">
    <source>
        <dbReference type="EMBL" id="CAK5085186.1"/>
    </source>
</evidence>
<name>A0ACB1A3Y2_MELEN</name>
<comment type="caution">
    <text evidence="1">The sequence shown here is derived from an EMBL/GenBank/DDBJ whole genome shotgun (WGS) entry which is preliminary data.</text>
</comment>
<evidence type="ECO:0000313" key="2">
    <source>
        <dbReference type="Proteomes" id="UP001497535"/>
    </source>
</evidence>
<keyword evidence="2" id="KW-1185">Reference proteome</keyword>
<organism evidence="1 2">
    <name type="scientific">Meloidogyne enterolobii</name>
    <name type="common">Root-knot nematode worm</name>
    <name type="synonym">Meloidogyne mayaguensis</name>
    <dbReference type="NCBI Taxonomy" id="390850"/>
    <lineage>
        <taxon>Eukaryota</taxon>
        <taxon>Metazoa</taxon>
        <taxon>Ecdysozoa</taxon>
        <taxon>Nematoda</taxon>
        <taxon>Chromadorea</taxon>
        <taxon>Rhabditida</taxon>
        <taxon>Tylenchina</taxon>
        <taxon>Tylenchomorpha</taxon>
        <taxon>Tylenchoidea</taxon>
        <taxon>Meloidogynidae</taxon>
        <taxon>Meloidogyninae</taxon>
        <taxon>Meloidogyne</taxon>
    </lineage>
</organism>
<proteinExistence type="predicted"/>
<accession>A0ACB1A3Y2</accession>
<gene>
    <name evidence="1" type="ORF">MENTE1834_LOCUS32622</name>
</gene>
<reference evidence="1" key="1">
    <citation type="submission" date="2023-11" db="EMBL/GenBank/DDBJ databases">
        <authorList>
            <person name="Poullet M."/>
        </authorList>
    </citation>
    <scope>NUCLEOTIDE SEQUENCE</scope>
    <source>
        <strain evidence="1">E1834</strain>
    </source>
</reference>
<dbReference type="Proteomes" id="UP001497535">
    <property type="component" value="Unassembled WGS sequence"/>
</dbReference>